<dbReference type="AlphaFoldDB" id="A0A0F8A636"/>
<protein>
    <submittedName>
        <fullName evidence="1">Uncharacterized protein</fullName>
    </submittedName>
</protein>
<reference evidence="1 2" key="1">
    <citation type="journal article" date="2014" name="Genome Biol. Evol.">
        <title>Comparative genomics and transcriptomics analyses reveal divergent lifestyle features of nematode endoparasitic fungus Hirsutella minnesotensis.</title>
        <authorList>
            <person name="Lai Y."/>
            <person name="Liu K."/>
            <person name="Zhang X."/>
            <person name="Zhang X."/>
            <person name="Li K."/>
            <person name="Wang N."/>
            <person name="Shu C."/>
            <person name="Wu Y."/>
            <person name="Wang C."/>
            <person name="Bushley K.E."/>
            <person name="Xiang M."/>
            <person name="Liu X."/>
        </authorList>
    </citation>
    <scope>NUCLEOTIDE SEQUENCE [LARGE SCALE GENOMIC DNA]</scope>
    <source>
        <strain evidence="1 2">3608</strain>
    </source>
</reference>
<name>A0A0F8A636_9HYPO</name>
<dbReference type="InterPro" id="IPR051678">
    <property type="entry name" value="AGP_Transferase"/>
</dbReference>
<dbReference type="Proteomes" id="UP000054481">
    <property type="component" value="Unassembled WGS sequence"/>
</dbReference>
<dbReference type="EMBL" id="KQ030511">
    <property type="protein sequence ID" value="KJZ76394.1"/>
    <property type="molecule type" value="Genomic_DNA"/>
</dbReference>
<dbReference type="OrthoDB" id="4915202at2759"/>
<dbReference type="PANTHER" id="PTHR21310:SF15">
    <property type="entry name" value="AMINOGLYCOSIDE PHOSPHOTRANSFERASE DOMAIN-CONTAINING PROTEIN"/>
    <property type="match status" value="1"/>
</dbReference>
<proteinExistence type="predicted"/>
<sequence>MESESAHDEALLDQWPESSPGIDWDGANLLQLVEQDNSPFGDVLDVKSLVSEVEEGIGSGVSNIPRVYKGANFYGFHIQLHGKPDVIARVSRHDVNGPDFGAQALEKRQARQTSFELATYKALQPLDVAFSHGPIYSREPLAKQVDDRKSLLHGNKTSLTKHKSPRGILGRRIFLFEKAPGEHYDYGCWRALSPPQKSCLLEEAARLAATLFRFTPPHDFCHEWLTDRILGPQNSDLCRHVVAPTRDFCAALLDAKIQATLLRVACRWPSLASLSLGLKDTLKELVPHVLPRPLEKLDEAALYRFVLDHGDYGIHNMTVAIDGQGCPLVTSVYDWEAGTIVPVILSEPKMVVTADLTVDEQGEPSISRWGDGDTPSRMSEYAEWSRGYYKELFAHVPEYREAIRAGRHLRHIWFALRNMDKGCTEPQLFELMDWAGAKMAAVGVDGAGRAD</sequence>
<organism evidence="1 2">
    <name type="scientific">Hirsutella minnesotensis 3608</name>
    <dbReference type="NCBI Taxonomy" id="1043627"/>
    <lineage>
        <taxon>Eukaryota</taxon>
        <taxon>Fungi</taxon>
        <taxon>Dikarya</taxon>
        <taxon>Ascomycota</taxon>
        <taxon>Pezizomycotina</taxon>
        <taxon>Sordariomycetes</taxon>
        <taxon>Hypocreomycetidae</taxon>
        <taxon>Hypocreales</taxon>
        <taxon>Ophiocordycipitaceae</taxon>
        <taxon>Hirsutella</taxon>
    </lineage>
</organism>
<accession>A0A0F8A636</accession>
<keyword evidence="2" id="KW-1185">Reference proteome</keyword>
<evidence type="ECO:0000313" key="1">
    <source>
        <dbReference type="EMBL" id="KJZ76394.1"/>
    </source>
</evidence>
<dbReference type="PANTHER" id="PTHR21310">
    <property type="entry name" value="AMINOGLYCOSIDE PHOSPHOTRANSFERASE-RELATED-RELATED"/>
    <property type="match status" value="1"/>
</dbReference>
<gene>
    <name evidence="1" type="ORF">HIM_04123</name>
</gene>
<evidence type="ECO:0000313" key="2">
    <source>
        <dbReference type="Proteomes" id="UP000054481"/>
    </source>
</evidence>